<evidence type="ECO:0000256" key="9">
    <source>
        <dbReference type="ARBA" id="ARBA00023136"/>
    </source>
</evidence>
<keyword evidence="2" id="KW-0813">Transport</keyword>
<dbReference type="SUPFAM" id="SSF52540">
    <property type="entry name" value="P-loop containing nucleoside triphosphate hydrolases"/>
    <property type="match status" value="1"/>
</dbReference>
<protein>
    <submittedName>
        <fullName evidence="11">ABC transporter ATP-binding protein</fullName>
    </submittedName>
</protein>
<gene>
    <name evidence="11" type="ORF">EJ995_09955</name>
</gene>
<evidence type="ECO:0000313" key="11">
    <source>
        <dbReference type="EMBL" id="AZQ44552.1"/>
    </source>
</evidence>
<accession>A0A3S9MZP0</accession>
<proteinExistence type="predicted"/>
<dbReference type="AlphaFoldDB" id="A0A3S9MZP0"/>
<evidence type="ECO:0000256" key="3">
    <source>
        <dbReference type="ARBA" id="ARBA00022475"/>
    </source>
</evidence>
<dbReference type="GO" id="GO:0016887">
    <property type="term" value="F:ATP hydrolysis activity"/>
    <property type="evidence" value="ECO:0007669"/>
    <property type="project" value="InterPro"/>
</dbReference>
<dbReference type="OrthoDB" id="9787851at2"/>
<dbReference type="Proteomes" id="UP000279600">
    <property type="component" value="Chromosome"/>
</dbReference>
<evidence type="ECO:0000256" key="5">
    <source>
        <dbReference type="ARBA" id="ARBA00022741"/>
    </source>
</evidence>
<dbReference type="PANTHER" id="PTHR42771:SF3">
    <property type="entry name" value="PETROBACTIN IMPORT ATP-BINDING PROTEIN YCLP"/>
    <property type="match status" value="1"/>
</dbReference>
<organism evidence="11 12">
    <name type="scientific">Nonlabens ponticola</name>
    <dbReference type="NCBI Taxonomy" id="2496866"/>
    <lineage>
        <taxon>Bacteria</taxon>
        <taxon>Pseudomonadati</taxon>
        <taxon>Bacteroidota</taxon>
        <taxon>Flavobacteriia</taxon>
        <taxon>Flavobacteriales</taxon>
        <taxon>Flavobacteriaceae</taxon>
        <taxon>Nonlabens</taxon>
    </lineage>
</organism>
<dbReference type="Pfam" id="PF00005">
    <property type="entry name" value="ABC_tran"/>
    <property type="match status" value="1"/>
</dbReference>
<keyword evidence="9" id="KW-0472">Membrane</keyword>
<evidence type="ECO:0000256" key="7">
    <source>
        <dbReference type="ARBA" id="ARBA00023004"/>
    </source>
</evidence>
<dbReference type="GO" id="GO:0006826">
    <property type="term" value="P:iron ion transport"/>
    <property type="evidence" value="ECO:0007669"/>
    <property type="project" value="UniProtKB-KW"/>
</dbReference>
<dbReference type="GO" id="GO:0005524">
    <property type="term" value="F:ATP binding"/>
    <property type="evidence" value="ECO:0007669"/>
    <property type="project" value="UniProtKB-KW"/>
</dbReference>
<keyword evidence="3" id="KW-1003">Cell membrane</keyword>
<keyword evidence="8" id="KW-0406">Ion transport</keyword>
<comment type="subcellular location">
    <subcellularLocation>
        <location evidence="1">Cell membrane</location>
        <topology evidence="1">Peripheral membrane protein</topology>
    </subcellularLocation>
</comment>
<evidence type="ECO:0000256" key="1">
    <source>
        <dbReference type="ARBA" id="ARBA00004202"/>
    </source>
</evidence>
<dbReference type="PROSITE" id="PS50893">
    <property type="entry name" value="ABC_TRANSPORTER_2"/>
    <property type="match status" value="1"/>
</dbReference>
<keyword evidence="12" id="KW-1185">Reference proteome</keyword>
<feature type="domain" description="ABC transporter" evidence="10">
    <location>
        <begin position="14"/>
        <end position="251"/>
    </location>
</feature>
<sequence>MAHCEKKIPTFLMLLLQDLHIGYKNQVLAQCIGHIAFAKAKFIAIIGANGTGKSTLLRAIASGDHIIQGNVVLDKKPIASIALEKLAQRVSILTTERNMSQSLTVRQLLEITRSPYTDFLGRLGNEDQTIIESTIQDFELQDLENRPLHQLSDGQVQRALIARCIVQDTEYILMDEPTNHLDLHHKAQLLSLLKSYTVKQNKTIIFSTHEIAMATALADQVLYFHDDYLRFKSTAEFMQKEILKQLFPSPLLDWNNGSYSLKDVE</sequence>
<name>A0A3S9MZP0_9FLAO</name>
<dbReference type="InterPro" id="IPR003593">
    <property type="entry name" value="AAA+_ATPase"/>
</dbReference>
<dbReference type="EMBL" id="CP034549">
    <property type="protein sequence ID" value="AZQ44552.1"/>
    <property type="molecule type" value="Genomic_DNA"/>
</dbReference>
<dbReference type="KEGG" id="noj:EJ995_09955"/>
<dbReference type="SMART" id="SM00382">
    <property type="entry name" value="AAA"/>
    <property type="match status" value="1"/>
</dbReference>
<evidence type="ECO:0000256" key="4">
    <source>
        <dbReference type="ARBA" id="ARBA00022496"/>
    </source>
</evidence>
<reference evidence="11 12" key="1">
    <citation type="submission" date="2018-12" db="EMBL/GenBank/DDBJ databases">
        <title>Complete genome of Nonlabens sp. MJ115.</title>
        <authorList>
            <person name="Choi H.S."/>
            <person name="Jung J."/>
        </authorList>
    </citation>
    <scope>NUCLEOTIDE SEQUENCE [LARGE SCALE GENOMIC DNA]</scope>
    <source>
        <strain evidence="11 12">MJ115</strain>
    </source>
</reference>
<dbReference type="PANTHER" id="PTHR42771">
    <property type="entry name" value="IRON(3+)-HYDROXAMATE IMPORT ATP-BINDING PROTEIN FHUC"/>
    <property type="match status" value="1"/>
</dbReference>
<dbReference type="InterPro" id="IPR027417">
    <property type="entry name" value="P-loop_NTPase"/>
</dbReference>
<evidence type="ECO:0000256" key="2">
    <source>
        <dbReference type="ARBA" id="ARBA00022448"/>
    </source>
</evidence>
<evidence type="ECO:0000256" key="6">
    <source>
        <dbReference type="ARBA" id="ARBA00022840"/>
    </source>
</evidence>
<evidence type="ECO:0000256" key="8">
    <source>
        <dbReference type="ARBA" id="ARBA00023065"/>
    </source>
</evidence>
<dbReference type="InterPro" id="IPR051535">
    <property type="entry name" value="Siderophore_ABC-ATPase"/>
</dbReference>
<dbReference type="GO" id="GO:0005886">
    <property type="term" value="C:plasma membrane"/>
    <property type="evidence" value="ECO:0007669"/>
    <property type="project" value="UniProtKB-SubCell"/>
</dbReference>
<evidence type="ECO:0000313" key="12">
    <source>
        <dbReference type="Proteomes" id="UP000279600"/>
    </source>
</evidence>
<keyword evidence="4" id="KW-0410">Iron transport</keyword>
<keyword evidence="6 11" id="KW-0067">ATP-binding</keyword>
<keyword evidence="5" id="KW-0547">Nucleotide-binding</keyword>
<dbReference type="InterPro" id="IPR003439">
    <property type="entry name" value="ABC_transporter-like_ATP-bd"/>
</dbReference>
<dbReference type="Gene3D" id="3.40.50.300">
    <property type="entry name" value="P-loop containing nucleotide triphosphate hydrolases"/>
    <property type="match status" value="1"/>
</dbReference>
<evidence type="ECO:0000259" key="10">
    <source>
        <dbReference type="PROSITE" id="PS50893"/>
    </source>
</evidence>
<keyword evidence="7" id="KW-0408">Iron</keyword>